<name>A0A0G1S217_9BACT</name>
<evidence type="ECO:0000313" key="1">
    <source>
        <dbReference type="EMBL" id="KKU63372.1"/>
    </source>
</evidence>
<dbReference type="AlphaFoldDB" id="A0A0G1S217"/>
<accession>A0A0G1S217</accession>
<dbReference type="EMBL" id="LCNV01000026">
    <property type="protein sequence ID" value="KKU63372.1"/>
    <property type="molecule type" value="Genomic_DNA"/>
</dbReference>
<gene>
    <name evidence="1" type="ORF">UX87_C0026G0014</name>
</gene>
<dbReference type="Proteomes" id="UP000034364">
    <property type="component" value="Unassembled WGS sequence"/>
</dbReference>
<reference evidence="1 2" key="1">
    <citation type="journal article" date="2015" name="Nature">
        <title>rRNA introns, odd ribosomes, and small enigmatic genomes across a large radiation of phyla.</title>
        <authorList>
            <person name="Brown C.T."/>
            <person name="Hug L.A."/>
            <person name="Thomas B.C."/>
            <person name="Sharon I."/>
            <person name="Castelle C.J."/>
            <person name="Singh A."/>
            <person name="Wilkins M.J."/>
            <person name="Williams K.H."/>
            <person name="Banfield J.F."/>
        </authorList>
    </citation>
    <scope>NUCLEOTIDE SEQUENCE [LARGE SCALE GENOMIC DNA]</scope>
</reference>
<comment type="caution">
    <text evidence="1">The sequence shown here is derived from an EMBL/GenBank/DDBJ whole genome shotgun (WGS) entry which is preliminary data.</text>
</comment>
<protein>
    <submittedName>
        <fullName evidence="1">Uncharacterized protein</fullName>
    </submittedName>
</protein>
<evidence type="ECO:0000313" key="2">
    <source>
        <dbReference type="Proteomes" id="UP000034364"/>
    </source>
</evidence>
<organism evidence="1 2">
    <name type="scientific">Candidatus Amesbacteria bacterium GW2011_GWA1_47_16</name>
    <dbReference type="NCBI Taxonomy" id="1618353"/>
    <lineage>
        <taxon>Bacteria</taxon>
        <taxon>Candidatus Amesiibacteriota</taxon>
    </lineage>
</organism>
<sequence>MTEQIVGSQNPDWLGNRIKLIKASILTGDREQAEIVAQQLADYCGEQGAEQLYESAVLLLNEAGRKPRAWWFWSLIGR</sequence>
<proteinExistence type="predicted"/>